<dbReference type="EMBL" id="AAOT01000004">
    <property type="protein sequence ID" value="EAR52345.1"/>
    <property type="molecule type" value="Genomic_DNA"/>
</dbReference>
<dbReference type="Pfam" id="PF06568">
    <property type="entry name" value="YjiS-like"/>
    <property type="match status" value="1"/>
</dbReference>
<feature type="domain" description="YjiS-like" evidence="1">
    <location>
        <begin position="27"/>
        <end position="61"/>
    </location>
</feature>
<keyword evidence="3" id="KW-1185">Reference proteome</keyword>
<dbReference type="STRING" id="314256.OG2516_07707"/>
<dbReference type="Proteomes" id="UP000003635">
    <property type="component" value="Unassembled WGS sequence"/>
</dbReference>
<proteinExistence type="predicted"/>
<evidence type="ECO:0000313" key="2">
    <source>
        <dbReference type="EMBL" id="EAR52345.1"/>
    </source>
</evidence>
<dbReference type="OrthoDB" id="8116725at2"/>
<protein>
    <recommendedName>
        <fullName evidence="1">YjiS-like domain-containing protein</fullName>
    </recommendedName>
</protein>
<dbReference type="RefSeq" id="WP_007255066.1">
    <property type="nucleotide sequence ID" value="NZ_CH724107.1"/>
</dbReference>
<comment type="caution">
    <text evidence="2">The sequence shown here is derived from an EMBL/GenBank/DDBJ whole genome shotgun (WGS) entry which is preliminary data.</text>
</comment>
<evidence type="ECO:0000313" key="3">
    <source>
        <dbReference type="Proteomes" id="UP000003635"/>
    </source>
</evidence>
<evidence type="ECO:0000259" key="1">
    <source>
        <dbReference type="Pfam" id="PF06568"/>
    </source>
</evidence>
<dbReference type="AlphaFoldDB" id="Q2CIB3"/>
<organism evidence="2 3">
    <name type="scientific">Oceanicola granulosus (strain ATCC BAA-861 / DSM 15982 / KCTC 12143 / HTCC2516)</name>
    <dbReference type="NCBI Taxonomy" id="314256"/>
    <lineage>
        <taxon>Bacteria</taxon>
        <taxon>Pseudomonadati</taxon>
        <taxon>Pseudomonadota</taxon>
        <taxon>Alphaproteobacteria</taxon>
        <taxon>Rhodobacterales</taxon>
        <taxon>Roseobacteraceae</taxon>
        <taxon>Oceanicola</taxon>
    </lineage>
</organism>
<accession>Q2CIB3</accession>
<dbReference type="InterPro" id="IPR009506">
    <property type="entry name" value="YjiS-like"/>
</dbReference>
<name>Q2CIB3_OCEGH</name>
<dbReference type="HOGENOM" id="CLU_178481_2_0_5"/>
<reference evidence="2 3" key="1">
    <citation type="journal article" date="2010" name="J. Bacteriol.">
        <title>Genome sequences of Oceanicola granulosus HTCC2516(T) and Oceanicola batsensis HTCC2597(TDelta).</title>
        <authorList>
            <person name="Thrash J.C."/>
            <person name="Cho J.C."/>
            <person name="Vergin K.L."/>
            <person name="Giovannoni S.J."/>
        </authorList>
    </citation>
    <scope>NUCLEOTIDE SEQUENCE [LARGE SCALE GENOMIC DNA]</scope>
    <source>
        <strain evidence="3">ATCC BAA-861 / DSM 15982 / KCTC 12143 / HTCC2516</strain>
    </source>
</reference>
<sequence length="69" mass="7543">MAIYDSTRTLPAASGLRPGQLLARLHGALSDWNDHRVTRASLSRLTAHELADIGLDHADIDVVADGRRR</sequence>
<gene>
    <name evidence="2" type="ORF">OG2516_07707</name>
</gene>